<organism evidence="1 2">
    <name type="scientific">Catharanthus roseus</name>
    <name type="common">Madagascar periwinkle</name>
    <name type="synonym">Vinca rosea</name>
    <dbReference type="NCBI Taxonomy" id="4058"/>
    <lineage>
        <taxon>Eukaryota</taxon>
        <taxon>Viridiplantae</taxon>
        <taxon>Streptophyta</taxon>
        <taxon>Embryophyta</taxon>
        <taxon>Tracheophyta</taxon>
        <taxon>Spermatophyta</taxon>
        <taxon>Magnoliopsida</taxon>
        <taxon>eudicotyledons</taxon>
        <taxon>Gunneridae</taxon>
        <taxon>Pentapetalae</taxon>
        <taxon>asterids</taxon>
        <taxon>lamiids</taxon>
        <taxon>Gentianales</taxon>
        <taxon>Apocynaceae</taxon>
        <taxon>Rauvolfioideae</taxon>
        <taxon>Vinceae</taxon>
        <taxon>Catharanthinae</taxon>
        <taxon>Catharanthus</taxon>
    </lineage>
</organism>
<accession>A0ACC0CFX2</accession>
<sequence length="221" mass="25973">MPSTLRMTIRVPSFNEEYQMFDFTLYNMNNDDKMCYLWTIRPDISKEGIHHTHDSTDEDHSNIRLHVMTITQMVSDELSMLYRNVKEDNEDDDDTDEDYDVSSEYDHDNNPNDEEDNISTPVNLLSSTTANQWQSSQWFSNAPYDYTSSGTFLDMDLGEQIDDLIESDTIRLLDWNDAMTDLQLGMRFVDKIQAINVVHKWSIWIGRERSTDIEMLLSQRL</sequence>
<dbReference type="EMBL" id="CM044701">
    <property type="protein sequence ID" value="KAI5683858.1"/>
    <property type="molecule type" value="Genomic_DNA"/>
</dbReference>
<comment type="caution">
    <text evidence="1">The sequence shown here is derived from an EMBL/GenBank/DDBJ whole genome shotgun (WGS) entry which is preliminary data.</text>
</comment>
<keyword evidence="2" id="KW-1185">Reference proteome</keyword>
<name>A0ACC0CFX2_CATRO</name>
<evidence type="ECO:0000313" key="2">
    <source>
        <dbReference type="Proteomes" id="UP001060085"/>
    </source>
</evidence>
<gene>
    <name evidence="1" type="ORF">M9H77_05086</name>
</gene>
<dbReference type="Proteomes" id="UP001060085">
    <property type="component" value="Linkage Group LG01"/>
</dbReference>
<proteinExistence type="predicted"/>
<reference evidence="2" key="1">
    <citation type="journal article" date="2023" name="Nat. Plants">
        <title>Single-cell RNA sequencing provides a high-resolution roadmap for understanding the multicellular compartmentation of specialized metabolism.</title>
        <authorList>
            <person name="Sun S."/>
            <person name="Shen X."/>
            <person name="Li Y."/>
            <person name="Li Y."/>
            <person name="Wang S."/>
            <person name="Li R."/>
            <person name="Zhang H."/>
            <person name="Shen G."/>
            <person name="Guo B."/>
            <person name="Wei J."/>
            <person name="Xu J."/>
            <person name="St-Pierre B."/>
            <person name="Chen S."/>
            <person name="Sun C."/>
        </authorList>
    </citation>
    <scope>NUCLEOTIDE SEQUENCE [LARGE SCALE GENOMIC DNA]</scope>
</reference>
<evidence type="ECO:0000313" key="1">
    <source>
        <dbReference type="EMBL" id="KAI5683858.1"/>
    </source>
</evidence>
<protein>
    <submittedName>
        <fullName evidence="1">Uncharacterized protein</fullName>
    </submittedName>
</protein>